<dbReference type="Pfam" id="PF01872">
    <property type="entry name" value="RibD_C"/>
    <property type="match status" value="1"/>
</dbReference>
<comment type="catalytic activity">
    <reaction evidence="12 14">
        <text>5-amino-6-(5-phospho-D-ribitylamino)uracil + NADP(+) = 5-amino-6-(5-phospho-D-ribosylamino)uracil + NADPH + H(+)</text>
        <dbReference type="Rhea" id="RHEA:17845"/>
        <dbReference type="ChEBI" id="CHEBI:15378"/>
        <dbReference type="ChEBI" id="CHEBI:57783"/>
        <dbReference type="ChEBI" id="CHEBI:58349"/>
        <dbReference type="ChEBI" id="CHEBI:58421"/>
        <dbReference type="ChEBI" id="CHEBI:58453"/>
        <dbReference type="EC" id="1.1.1.193"/>
    </reaction>
</comment>
<evidence type="ECO:0000256" key="17">
    <source>
        <dbReference type="PIRSR" id="PIRSR006769-3"/>
    </source>
</evidence>
<accession>A0A940NHF0</accession>
<dbReference type="FunFam" id="3.40.140.10:FF:000025">
    <property type="entry name" value="Riboflavin biosynthesis protein RibD"/>
    <property type="match status" value="1"/>
</dbReference>
<evidence type="ECO:0000256" key="12">
    <source>
        <dbReference type="ARBA" id="ARBA00049861"/>
    </source>
</evidence>
<evidence type="ECO:0000256" key="1">
    <source>
        <dbReference type="ARBA" id="ARBA00002151"/>
    </source>
</evidence>
<evidence type="ECO:0000256" key="15">
    <source>
        <dbReference type="PIRSR" id="PIRSR006769-1"/>
    </source>
</evidence>
<feature type="binding site" evidence="16">
    <location>
        <position position="171"/>
    </location>
    <ligand>
        <name>NADP(+)</name>
        <dbReference type="ChEBI" id="CHEBI:58349"/>
    </ligand>
</feature>
<dbReference type="InterPro" id="IPR011549">
    <property type="entry name" value="RibD_C"/>
</dbReference>
<keyword evidence="14" id="KW-0686">Riboflavin biosynthesis</keyword>
<evidence type="ECO:0000256" key="3">
    <source>
        <dbReference type="ARBA" id="ARBA00004910"/>
    </source>
</evidence>
<evidence type="ECO:0000313" key="20">
    <source>
        <dbReference type="Proteomes" id="UP000682134"/>
    </source>
</evidence>
<evidence type="ECO:0000256" key="13">
    <source>
        <dbReference type="ARBA" id="ARBA00049886"/>
    </source>
</evidence>
<protein>
    <recommendedName>
        <fullName evidence="14">Riboflavin biosynthesis protein RibD</fullName>
    </recommendedName>
    <domain>
        <recommendedName>
            <fullName evidence="14">Diaminohydroxyphosphoribosylaminopyrimidine deaminase</fullName>
            <shortName evidence="14">DRAP deaminase</shortName>
            <ecNumber evidence="14">3.5.4.26</ecNumber>
        </recommendedName>
        <alternativeName>
            <fullName evidence="14">Riboflavin-specific deaminase</fullName>
        </alternativeName>
    </domain>
    <domain>
        <recommendedName>
            <fullName evidence="14">5-amino-6-(5-phosphoribosylamino)uracil reductase</fullName>
            <ecNumber evidence="14">1.1.1.193</ecNumber>
        </recommendedName>
        <alternativeName>
            <fullName evidence="14">HTP reductase</fullName>
        </alternativeName>
    </domain>
</protein>
<feature type="binding site" evidence="16">
    <location>
        <position position="197"/>
    </location>
    <ligand>
        <name>NADP(+)</name>
        <dbReference type="ChEBI" id="CHEBI:58349"/>
    </ligand>
</feature>
<comment type="function">
    <text evidence="1 14">Converts 2,5-diamino-6-(ribosylamino)-4(3h)-pyrimidinone 5'-phosphate into 5-amino-6-(ribosylamino)-2,4(1h,3h)-pyrimidinedione 5'-phosphate.</text>
</comment>
<keyword evidence="7 14" id="KW-0378">Hydrolase</keyword>
<dbReference type="GO" id="GO:0046872">
    <property type="term" value="F:metal ion binding"/>
    <property type="evidence" value="ECO:0007669"/>
    <property type="project" value="UniProtKB-KW"/>
</dbReference>
<feature type="binding site" evidence="17">
    <location>
        <position position="85"/>
    </location>
    <ligand>
        <name>Zn(2+)</name>
        <dbReference type="ChEBI" id="CHEBI:29105"/>
        <note>catalytic</note>
    </ligand>
</feature>
<feature type="active site" description="Proton donor" evidence="15">
    <location>
        <position position="52"/>
    </location>
</feature>
<dbReference type="EMBL" id="JAGIYQ010000005">
    <property type="protein sequence ID" value="MBP0725454.1"/>
    <property type="molecule type" value="Genomic_DNA"/>
</dbReference>
<evidence type="ECO:0000259" key="18">
    <source>
        <dbReference type="PROSITE" id="PS51747"/>
    </source>
</evidence>
<dbReference type="InterPro" id="IPR050765">
    <property type="entry name" value="Riboflavin_Biosynth_HTPR"/>
</dbReference>
<dbReference type="InterPro" id="IPR004794">
    <property type="entry name" value="Eubact_RibD"/>
</dbReference>
<evidence type="ECO:0000256" key="11">
    <source>
        <dbReference type="ARBA" id="ARBA00023268"/>
    </source>
</evidence>
<keyword evidence="9 14" id="KW-0521">NADP</keyword>
<evidence type="ECO:0000256" key="9">
    <source>
        <dbReference type="ARBA" id="ARBA00022857"/>
    </source>
</evidence>
<evidence type="ECO:0000313" key="19">
    <source>
        <dbReference type="EMBL" id="MBP0725454.1"/>
    </source>
</evidence>
<dbReference type="GO" id="GO:0008835">
    <property type="term" value="F:diaminohydroxyphosphoribosylaminopyrimidine deaminase activity"/>
    <property type="evidence" value="ECO:0007669"/>
    <property type="project" value="UniProtKB-EC"/>
</dbReference>
<dbReference type="GO" id="GO:0008703">
    <property type="term" value="F:5-amino-6-(5-phosphoribosylamino)uracil reductase activity"/>
    <property type="evidence" value="ECO:0007669"/>
    <property type="project" value="UniProtKB-EC"/>
</dbReference>
<comment type="caution">
    <text evidence="19">The sequence shown here is derived from an EMBL/GenBank/DDBJ whole genome shotgun (WGS) entry which is preliminary data.</text>
</comment>
<evidence type="ECO:0000256" key="10">
    <source>
        <dbReference type="ARBA" id="ARBA00023002"/>
    </source>
</evidence>
<feature type="binding site" evidence="16">
    <location>
        <begin position="295"/>
        <end position="301"/>
    </location>
    <ligand>
        <name>NADP(+)</name>
        <dbReference type="ChEBI" id="CHEBI:58349"/>
    </ligand>
</feature>
<feature type="binding site" evidence="16">
    <location>
        <position position="293"/>
    </location>
    <ligand>
        <name>substrate</name>
    </ligand>
</feature>
<comment type="pathway">
    <text evidence="3 14">Cofactor biosynthesis; riboflavin biosynthesis; 5-amino-6-(D-ribitylamino)uracil from GTP: step 3/4.</text>
</comment>
<feature type="binding site" evidence="16">
    <location>
        <position position="185"/>
    </location>
    <ligand>
        <name>substrate</name>
    </ligand>
</feature>
<evidence type="ECO:0000256" key="6">
    <source>
        <dbReference type="ARBA" id="ARBA00022723"/>
    </source>
</evidence>
<dbReference type="PROSITE" id="PS51747">
    <property type="entry name" value="CYT_DCMP_DEAMINASES_2"/>
    <property type="match status" value="1"/>
</dbReference>
<organism evidence="19 20">
    <name type="scientific">Gottfriedia endophytica</name>
    <dbReference type="NCBI Taxonomy" id="2820819"/>
    <lineage>
        <taxon>Bacteria</taxon>
        <taxon>Bacillati</taxon>
        <taxon>Bacillota</taxon>
        <taxon>Bacilli</taxon>
        <taxon>Bacillales</taxon>
        <taxon>Bacillaceae</taxon>
        <taxon>Gottfriedia</taxon>
    </lineage>
</organism>
<evidence type="ECO:0000256" key="5">
    <source>
        <dbReference type="ARBA" id="ARBA00007417"/>
    </source>
</evidence>
<evidence type="ECO:0000256" key="4">
    <source>
        <dbReference type="ARBA" id="ARBA00005259"/>
    </source>
</evidence>
<feature type="binding site" evidence="16">
    <location>
        <position position="208"/>
    </location>
    <ligand>
        <name>substrate</name>
    </ligand>
</feature>
<dbReference type="InterPro" id="IPR002125">
    <property type="entry name" value="CMP_dCMP_dom"/>
</dbReference>
<keyword evidence="11" id="KW-0511">Multifunctional enzyme</keyword>
<dbReference type="NCBIfam" id="TIGR00227">
    <property type="entry name" value="ribD_Cterm"/>
    <property type="match status" value="1"/>
</dbReference>
<feature type="binding site" evidence="16">
    <location>
        <position position="201"/>
    </location>
    <ligand>
        <name>NADP(+)</name>
        <dbReference type="ChEBI" id="CHEBI:58349"/>
    </ligand>
</feature>
<dbReference type="CDD" id="cd01284">
    <property type="entry name" value="Riboflavin_deaminase-reductase"/>
    <property type="match status" value="1"/>
</dbReference>
<dbReference type="SUPFAM" id="SSF53597">
    <property type="entry name" value="Dihydrofolate reductase-like"/>
    <property type="match status" value="1"/>
</dbReference>
<feature type="binding site" evidence="16">
    <location>
        <position position="205"/>
    </location>
    <ligand>
        <name>substrate</name>
    </ligand>
</feature>
<dbReference type="PANTHER" id="PTHR38011">
    <property type="entry name" value="DIHYDROFOLATE REDUCTASE FAMILY PROTEIN (AFU_ORTHOLOGUE AFUA_8G06820)"/>
    <property type="match status" value="1"/>
</dbReference>
<evidence type="ECO:0000256" key="2">
    <source>
        <dbReference type="ARBA" id="ARBA00004882"/>
    </source>
</evidence>
<feature type="domain" description="CMP/dCMP-type deaminase" evidence="18">
    <location>
        <begin position="1"/>
        <end position="124"/>
    </location>
</feature>
<dbReference type="Pfam" id="PF00383">
    <property type="entry name" value="dCMP_cyt_deam_1"/>
    <property type="match status" value="1"/>
</dbReference>
<proteinExistence type="inferred from homology"/>
<dbReference type="InterPro" id="IPR016193">
    <property type="entry name" value="Cytidine_deaminase-like"/>
</dbReference>
<dbReference type="InterPro" id="IPR024072">
    <property type="entry name" value="DHFR-like_dom_sf"/>
</dbReference>
<dbReference type="EC" id="1.1.1.193" evidence="14"/>
<dbReference type="EC" id="3.5.4.26" evidence="14"/>
<dbReference type="SUPFAM" id="SSF53927">
    <property type="entry name" value="Cytidine deaminase-like"/>
    <property type="match status" value="1"/>
</dbReference>
<dbReference type="GO" id="GO:0050661">
    <property type="term" value="F:NADP binding"/>
    <property type="evidence" value="ECO:0007669"/>
    <property type="project" value="InterPro"/>
</dbReference>
<comment type="cofactor">
    <cofactor evidence="14 17">
        <name>Zn(2+)</name>
        <dbReference type="ChEBI" id="CHEBI:29105"/>
    </cofactor>
    <text evidence="14 17">Binds 1 zinc ion.</text>
</comment>
<evidence type="ECO:0000256" key="16">
    <source>
        <dbReference type="PIRSR" id="PIRSR006769-2"/>
    </source>
</evidence>
<feature type="binding site" evidence="16">
    <location>
        <position position="169"/>
    </location>
    <ligand>
        <name>NADP(+)</name>
        <dbReference type="ChEBI" id="CHEBI:58349"/>
    </ligand>
</feature>
<feature type="binding site" evidence="16">
    <location>
        <position position="224"/>
    </location>
    <ligand>
        <name>NADP(+)</name>
        <dbReference type="ChEBI" id="CHEBI:58349"/>
    </ligand>
</feature>
<comment type="pathway">
    <text evidence="2 14">Cofactor biosynthesis; riboflavin biosynthesis; 5-amino-6-(D-ribitylamino)uracil from GTP: step 2/4.</text>
</comment>
<evidence type="ECO:0000256" key="14">
    <source>
        <dbReference type="PIRNR" id="PIRNR006769"/>
    </source>
</evidence>
<feature type="binding site" evidence="17">
    <location>
        <position position="50"/>
    </location>
    <ligand>
        <name>Zn(2+)</name>
        <dbReference type="ChEBI" id="CHEBI:29105"/>
        <note>catalytic</note>
    </ligand>
</feature>
<sequence length="365" mass="39690">MKDQDYMKLAIQLAQNTLGQTSPNPVVGAVLVKEGRIIGMGAHLKAGEDHAEVQAFKMAKKGEAENGTLYVTLEPCSHFGKTPPCVHAIIKHKVKRVVVATLDPNPLVSGNGIKQLEDAGITVEVGLLEQEAIDLNKFFLHFIKHKTPYVTIKCAMTMDGRIATTSGDSKWITSSEAREDVHQNRTIYDAILVGVNTVIADNPLLTTRLTNGEGLSPKRIILDSNLRIPESAALLHDKKAETILLVGKNVADERIGQVESDFVKVIRLKTDRPEVEEVLSVLGGLGITSLYVEGGRGVHESFLKANCVNELHLYLAPKIVGGNFSSFGELGITNMQSAMKLDLQSVQQIGPDLKITAKLIEKESC</sequence>
<keyword evidence="10 14" id="KW-0560">Oxidoreductase</keyword>
<reference evidence="19" key="1">
    <citation type="submission" date="2021-04" db="EMBL/GenBank/DDBJ databases">
        <title>Genome seq and assembly of Bacillus sp.</title>
        <authorList>
            <person name="Chhetri G."/>
        </authorList>
    </citation>
    <scope>NUCLEOTIDE SEQUENCE</scope>
    <source>
        <strain evidence="19">RG28</strain>
    </source>
</reference>
<feature type="binding site" evidence="16">
    <location>
        <position position="155"/>
    </location>
    <ligand>
        <name>NADP(+)</name>
        <dbReference type="ChEBI" id="CHEBI:58349"/>
    </ligand>
</feature>
<dbReference type="RefSeq" id="WP_209405023.1">
    <property type="nucleotide sequence ID" value="NZ_JAGIYQ010000005.1"/>
</dbReference>
<dbReference type="InterPro" id="IPR002734">
    <property type="entry name" value="RibDG_C"/>
</dbReference>
<comment type="catalytic activity">
    <reaction evidence="13 14">
        <text>2,5-diamino-6-hydroxy-4-(5-phosphoribosylamino)-pyrimidine + H2O + H(+) = 5-amino-6-(5-phospho-D-ribosylamino)uracil + NH4(+)</text>
        <dbReference type="Rhea" id="RHEA:21868"/>
        <dbReference type="ChEBI" id="CHEBI:15377"/>
        <dbReference type="ChEBI" id="CHEBI:15378"/>
        <dbReference type="ChEBI" id="CHEBI:28938"/>
        <dbReference type="ChEBI" id="CHEBI:58453"/>
        <dbReference type="ChEBI" id="CHEBI:58614"/>
        <dbReference type="EC" id="3.5.4.26"/>
    </reaction>
</comment>
<comment type="similarity">
    <text evidence="5 14">In the C-terminal section; belongs to the HTP reductase family.</text>
</comment>
<evidence type="ECO:0000256" key="7">
    <source>
        <dbReference type="ARBA" id="ARBA00022801"/>
    </source>
</evidence>
<comment type="similarity">
    <text evidence="4 14">In the N-terminal section; belongs to the cytidine and deoxycytidylate deaminase family.</text>
</comment>
<keyword evidence="8 14" id="KW-0862">Zinc</keyword>
<keyword evidence="20" id="KW-1185">Reference proteome</keyword>
<dbReference type="GO" id="GO:0009231">
    <property type="term" value="P:riboflavin biosynthetic process"/>
    <property type="evidence" value="ECO:0007669"/>
    <property type="project" value="UniProtKB-KW"/>
</dbReference>
<dbReference type="Proteomes" id="UP000682134">
    <property type="component" value="Unassembled WGS sequence"/>
</dbReference>
<dbReference type="PIRSF" id="PIRSF006769">
    <property type="entry name" value="RibD"/>
    <property type="match status" value="1"/>
</dbReference>
<dbReference type="PANTHER" id="PTHR38011:SF7">
    <property type="entry name" value="2,5-DIAMINO-6-RIBOSYLAMINO-4(3H)-PYRIMIDINONE 5'-PHOSPHATE REDUCTASE"/>
    <property type="match status" value="1"/>
</dbReference>
<gene>
    <name evidence="19" type="primary">ribD</name>
    <name evidence="19" type="ORF">J5Y03_09660</name>
</gene>
<feature type="binding site" evidence="17">
    <location>
        <position position="76"/>
    </location>
    <ligand>
        <name>Zn(2+)</name>
        <dbReference type="ChEBI" id="CHEBI:29105"/>
        <note>catalytic</note>
    </ligand>
</feature>
<dbReference type="Gene3D" id="3.40.430.10">
    <property type="entry name" value="Dihydrofolate Reductase, subunit A"/>
    <property type="match status" value="1"/>
</dbReference>
<dbReference type="Gene3D" id="3.40.140.10">
    <property type="entry name" value="Cytidine Deaminase, domain 2"/>
    <property type="match status" value="1"/>
</dbReference>
<dbReference type="NCBIfam" id="TIGR00326">
    <property type="entry name" value="eubact_ribD"/>
    <property type="match status" value="1"/>
</dbReference>
<keyword evidence="6 14" id="KW-0479">Metal-binding</keyword>
<evidence type="ECO:0000256" key="8">
    <source>
        <dbReference type="ARBA" id="ARBA00022833"/>
    </source>
</evidence>
<name>A0A940NHF0_9BACI</name>
<dbReference type="AlphaFoldDB" id="A0A940NHF0"/>